<dbReference type="InterPro" id="IPR001680">
    <property type="entry name" value="WD40_rpt"/>
</dbReference>
<comment type="caution">
    <text evidence="4">The sequence shown here is derived from an EMBL/GenBank/DDBJ whole genome shotgun (WGS) entry which is preliminary data.</text>
</comment>
<keyword evidence="1 3" id="KW-0853">WD repeat</keyword>
<dbReference type="Gene3D" id="2.130.10.10">
    <property type="entry name" value="YVTN repeat-like/Quinoprotein amine dehydrogenase"/>
    <property type="match status" value="1"/>
</dbReference>
<accession>X6LTN4</accession>
<feature type="non-terminal residue" evidence="4">
    <location>
        <position position="1"/>
    </location>
</feature>
<evidence type="ECO:0008006" key="6">
    <source>
        <dbReference type="Google" id="ProtNLM"/>
    </source>
</evidence>
<dbReference type="PROSITE" id="PS50082">
    <property type="entry name" value="WD_REPEATS_2"/>
    <property type="match status" value="1"/>
</dbReference>
<sequence length="147" mass="17484">VEYSPFVINNSIGNSNVICSGSWDNTIRFWDIRSNKDQLCVIEGDNKDGGIICLKFLQLKKNEKNRKINDDINILLADLTLSEYEIFQSFFFNKKIKMKVIQMQMIIFFFDKLFFDVMKRKKISLFFNYRYVAISFIEKKNTVMKKN</sequence>
<proteinExistence type="predicted"/>
<protein>
    <recommendedName>
        <fullName evidence="6">WD-40 repeat protein</fullName>
    </recommendedName>
</protein>
<dbReference type="PROSITE" id="PS00678">
    <property type="entry name" value="WD_REPEATS_1"/>
    <property type="match status" value="1"/>
</dbReference>
<dbReference type="InterPro" id="IPR036322">
    <property type="entry name" value="WD40_repeat_dom_sf"/>
</dbReference>
<reference evidence="4 5" key="1">
    <citation type="journal article" date="2013" name="Curr. Biol.">
        <title>The Genome of the Foraminiferan Reticulomyxa filosa.</title>
        <authorList>
            <person name="Glockner G."/>
            <person name="Hulsmann N."/>
            <person name="Schleicher M."/>
            <person name="Noegel A.A."/>
            <person name="Eichinger L."/>
            <person name="Gallinger C."/>
            <person name="Pawlowski J."/>
            <person name="Sierra R."/>
            <person name="Euteneuer U."/>
            <person name="Pillet L."/>
            <person name="Moustafa A."/>
            <person name="Platzer M."/>
            <person name="Groth M."/>
            <person name="Szafranski K."/>
            <person name="Schliwa M."/>
        </authorList>
    </citation>
    <scope>NUCLEOTIDE SEQUENCE [LARGE SCALE GENOMIC DNA]</scope>
</reference>
<dbReference type="AlphaFoldDB" id="X6LTN4"/>
<dbReference type="SUPFAM" id="SSF50978">
    <property type="entry name" value="WD40 repeat-like"/>
    <property type="match status" value="1"/>
</dbReference>
<evidence type="ECO:0000256" key="3">
    <source>
        <dbReference type="PROSITE-ProRule" id="PRU00221"/>
    </source>
</evidence>
<dbReference type="EMBL" id="ASPP01029333">
    <property type="protein sequence ID" value="ETO04462.1"/>
    <property type="molecule type" value="Genomic_DNA"/>
</dbReference>
<dbReference type="Proteomes" id="UP000023152">
    <property type="component" value="Unassembled WGS sequence"/>
</dbReference>
<dbReference type="InterPro" id="IPR019775">
    <property type="entry name" value="WD40_repeat_CS"/>
</dbReference>
<evidence type="ECO:0000256" key="1">
    <source>
        <dbReference type="ARBA" id="ARBA00022574"/>
    </source>
</evidence>
<keyword evidence="5" id="KW-1185">Reference proteome</keyword>
<name>X6LTN4_RETFI</name>
<organism evidence="4 5">
    <name type="scientific">Reticulomyxa filosa</name>
    <dbReference type="NCBI Taxonomy" id="46433"/>
    <lineage>
        <taxon>Eukaryota</taxon>
        <taxon>Sar</taxon>
        <taxon>Rhizaria</taxon>
        <taxon>Retaria</taxon>
        <taxon>Foraminifera</taxon>
        <taxon>Monothalamids</taxon>
        <taxon>Reticulomyxidae</taxon>
        <taxon>Reticulomyxa</taxon>
    </lineage>
</organism>
<evidence type="ECO:0000313" key="5">
    <source>
        <dbReference type="Proteomes" id="UP000023152"/>
    </source>
</evidence>
<feature type="repeat" description="WD" evidence="3">
    <location>
        <begin position="14"/>
        <end position="40"/>
    </location>
</feature>
<evidence type="ECO:0000256" key="2">
    <source>
        <dbReference type="ARBA" id="ARBA00022737"/>
    </source>
</evidence>
<gene>
    <name evidence="4" type="ORF">RFI_32936</name>
</gene>
<keyword evidence="2" id="KW-0677">Repeat</keyword>
<dbReference type="InterPro" id="IPR015943">
    <property type="entry name" value="WD40/YVTN_repeat-like_dom_sf"/>
</dbReference>
<evidence type="ECO:0000313" key="4">
    <source>
        <dbReference type="EMBL" id="ETO04462.1"/>
    </source>
</evidence>